<protein>
    <submittedName>
        <fullName evidence="3">Biotin synthase</fullName>
    </submittedName>
</protein>
<gene>
    <name evidence="3" type="ORF">C1O66_09920</name>
</gene>
<dbReference type="InterPro" id="IPR050602">
    <property type="entry name" value="Malonyl-ACP_OMT"/>
</dbReference>
<dbReference type="GO" id="GO:0032259">
    <property type="term" value="P:methylation"/>
    <property type="evidence" value="ECO:0007669"/>
    <property type="project" value="UniProtKB-KW"/>
</dbReference>
<dbReference type="SUPFAM" id="SSF53335">
    <property type="entry name" value="S-adenosyl-L-methionine-dependent methyltransferases"/>
    <property type="match status" value="1"/>
</dbReference>
<dbReference type="EMBL" id="POSP01000003">
    <property type="protein sequence ID" value="PND39672.1"/>
    <property type="molecule type" value="Genomic_DNA"/>
</dbReference>
<proteinExistence type="predicted"/>
<evidence type="ECO:0000313" key="4">
    <source>
        <dbReference type="Proteomes" id="UP000235916"/>
    </source>
</evidence>
<dbReference type="AlphaFoldDB" id="A0A2N8L1W3"/>
<evidence type="ECO:0000256" key="1">
    <source>
        <dbReference type="ARBA" id="ARBA00022603"/>
    </source>
</evidence>
<sequence>MHEEVATRMAERLAIIKLQPTRVLQWSGLLGGGEAALLAAYPQAEHRVIEPDAALAERSQALHKRSWWQNALGRGATVQVQGPQAMAGLKSTPEQDQVGLVWANMALHAAPHPPETLAAWHGALRVDGFLMFSCLGPDSFVELRQLFERQAWGRAGPDWWDMHDIGDLLVGAGFADPVMDQERIQLTWAQADDLLKDLRLLGGNVAPERFVGCRGKTWHQKLLQALETLRRPDGRLHLSLEIVYGHAFKPVPKIRVSPETSLTLEQMRAMVRRSGG</sequence>
<keyword evidence="4" id="KW-1185">Reference proteome</keyword>
<dbReference type="PANTHER" id="PTHR13090">
    <property type="entry name" value="ARGININE-HYDROXYLASE NDUFAF5, MITOCHONDRIAL"/>
    <property type="match status" value="1"/>
</dbReference>
<reference evidence="3 4" key="1">
    <citation type="submission" date="2018-01" db="EMBL/GenBank/DDBJ databases">
        <title>Draft genome sequence of Paucibacter aquatile CR182 isolated from freshwater of the Nakdong River.</title>
        <authorList>
            <person name="Choi A."/>
            <person name="Chung E.J."/>
        </authorList>
    </citation>
    <scope>NUCLEOTIDE SEQUENCE [LARGE SCALE GENOMIC DNA]</scope>
    <source>
        <strain evidence="3 4">CR182</strain>
    </source>
</reference>
<accession>A0A2N8L1W3</accession>
<dbReference type="InterPro" id="IPR029063">
    <property type="entry name" value="SAM-dependent_MTases_sf"/>
</dbReference>
<evidence type="ECO:0000313" key="3">
    <source>
        <dbReference type="EMBL" id="PND39672.1"/>
    </source>
</evidence>
<name>A0A2N8L1W3_9BURK</name>
<evidence type="ECO:0000256" key="2">
    <source>
        <dbReference type="ARBA" id="ARBA00022679"/>
    </source>
</evidence>
<comment type="caution">
    <text evidence="3">The sequence shown here is derived from an EMBL/GenBank/DDBJ whole genome shotgun (WGS) entry which is preliminary data.</text>
</comment>
<dbReference type="GO" id="GO:0008168">
    <property type="term" value="F:methyltransferase activity"/>
    <property type="evidence" value="ECO:0007669"/>
    <property type="project" value="UniProtKB-KW"/>
</dbReference>
<keyword evidence="2" id="KW-0808">Transferase</keyword>
<organism evidence="3 4">
    <name type="scientific">Kinneretia aquatilis</name>
    <dbReference type="NCBI Taxonomy" id="2070761"/>
    <lineage>
        <taxon>Bacteria</taxon>
        <taxon>Pseudomonadati</taxon>
        <taxon>Pseudomonadota</taxon>
        <taxon>Betaproteobacteria</taxon>
        <taxon>Burkholderiales</taxon>
        <taxon>Sphaerotilaceae</taxon>
        <taxon>Roseateles</taxon>
    </lineage>
</organism>
<dbReference type="Proteomes" id="UP000235916">
    <property type="component" value="Unassembled WGS sequence"/>
</dbReference>
<dbReference type="Gene3D" id="3.40.50.150">
    <property type="entry name" value="Vaccinia Virus protein VP39"/>
    <property type="match status" value="1"/>
</dbReference>
<keyword evidence="1" id="KW-0489">Methyltransferase</keyword>
<dbReference type="PANTHER" id="PTHR13090:SF1">
    <property type="entry name" value="ARGININE-HYDROXYLASE NDUFAF5, MITOCHONDRIAL"/>
    <property type="match status" value="1"/>
</dbReference>
<dbReference type="OrthoDB" id="9760689at2"/>